<name>A0A949TJJ1_9CLOT</name>
<dbReference type="AlphaFoldDB" id="A0A949TJJ1"/>
<reference evidence="1" key="1">
    <citation type="submission" date="2020-12" db="EMBL/GenBank/DDBJ databases">
        <title>Clostridium thailandense sp. nov., a novel acetogenic bacterium isolated from peat land soil in Thailand.</title>
        <authorList>
            <person name="Chaikitkaew S."/>
            <person name="Birkeland N.K."/>
        </authorList>
    </citation>
    <scope>NUCLEOTIDE SEQUENCE</scope>
    <source>
        <strain evidence="1">PL3</strain>
    </source>
</reference>
<organism evidence="1 2">
    <name type="scientific">Clostridium thailandense</name>
    <dbReference type="NCBI Taxonomy" id="2794346"/>
    <lineage>
        <taxon>Bacteria</taxon>
        <taxon>Bacillati</taxon>
        <taxon>Bacillota</taxon>
        <taxon>Clostridia</taxon>
        <taxon>Eubacteriales</taxon>
        <taxon>Clostridiaceae</taxon>
        <taxon>Clostridium</taxon>
    </lineage>
</organism>
<gene>
    <name evidence="1" type="ORF">I6U48_11155</name>
</gene>
<dbReference type="Proteomes" id="UP000694308">
    <property type="component" value="Unassembled WGS sequence"/>
</dbReference>
<keyword evidence="2" id="KW-1185">Reference proteome</keyword>
<proteinExistence type="predicted"/>
<evidence type="ECO:0000313" key="1">
    <source>
        <dbReference type="EMBL" id="MBV7273465.1"/>
    </source>
</evidence>
<evidence type="ECO:0000313" key="2">
    <source>
        <dbReference type="Proteomes" id="UP000694308"/>
    </source>
</evidence>
<sequence length="58" mass="6445">MRIKLSINAATKKIVKNLKPELMEVTKSPFAFILFNFPNPTIAPITHEVALIPKANPS</sequence>
<dbReference type="EMBL" id="JAEEGC010000046">
    <property type="protein sequence ID" value="MBV7273465.1"/>
    <property type="molecule type" value="Genomic_DNA"/>
</dbReference>
<accession>A0A949TJJ1</accession>
<protein>
    <submittedName>
        <fullName evidence="1">Uncharacterized protein</fullName>
    </submittedName>
</protein>
<comment type="caution">
    <text evidence="1">The sequence shown here is derived from an EMBL/GenBank/DDBJ whole genome shotgun (WGS) entry which is preliminary data.</text>
</comment>
<dbReference type="RefSeq" id="WP_218320534.1">
    <property type="nucleotide sequence ID" value="NZ_JAEEGC010000046.1"/>
</dbReference>